<protein>
    <recommendedName>
        <fullName evidence="3">Methyltransferase domain-containing protein</fullName>
    </recommendedName>
</protein>
<reference evidence="1 2" key="1">
    <citation type="submission" date="2017-12" db="EMBL/GenBank/DDBJ databases">
        <title>Comparative genomics of Botrytis spp.</title>
        <authorList>
            <person name="Valero-Jimenez C.A."/>
            <person name="Tapia P."/>
            <person name="Veloso J."/>
            <person name="Silva-Moreno E."/>
            <person name="Staats M."/>
            <person name="Valdes J.H."/>
            <person name="Van Kan J.A.L."/>
        </authorList>
    </citation>
    <scope>NUCLEOTIDE SEQUENCE [LARGE SCALE GENOMIC DNA]</scope>
    <source>
        <strain evidence="1 2">MUCL11595</strain>
    </source>
</reference>
<dbReference type="InterPro" id="IPR029063">
    <property type="entry name" value="SAM-dependent_MTases_sf"/>
</dbReference>
<organism evidence="1 2">
    <name type="scientific">Botryotinia convoluta</name>
    <dbReference type="NCBI Taxonomy" id="54673"/>
    <lineage>
        <taxon>Eukaryota</taxon>
        <taxon>Fungi</taxon>
        <taxon>Dikarya</taxon>
        <taxon>Ascomycota</taxon>
        <taxon>Pezizomycotina</taxon>
        <taxon>Leotiomycetes</taxon>
        <taxon>Helotiales</taxon>
        <taxon>Sclerotiniaceae</taxon>
        <taxon>Botryotinia</taxon>
    </lineage>
</organism>
<evidence type="ECO:0000313" key="2">
    <source>
        <dbReference type="Proteomes" id="UP000297527"/>
    </source>
</evidence>
<gene>
    <name evidence="1" type="ORF">BCON_0686g00010</name>
</gene>
<dbReference type="OrthoDB" id="2013972at2759"/>
<proteinExistence type="predicted"/>
<comment type="caution">
    <text evidence="1">The sequence shown here is derived from an EMBL/GenBank/DDBJ whole genome shotgun (WGS) entry which is preliminary data.</text>
</comment>
<dbReference type="PANTHER" id="PTHR43591:SF31">
    <property type="entry name" value="LAEA-LIKE, PUTATIVE (AFU_ORTHOLOGUE AFUA_8G01930)-RELATED"/>
    <property type="match status" value="1"/>
</dbReference>
<accession>A0A4Z1H5D8</accession>
<evidence type="ECO:0008006" key="3">
    <source>
        <dbReference type="Google" id="ProtNLM"/>
    </source>
</evidence>
<dbReference type="SUPFAM" id="SSF53335">
    <property type="entry name" value="S-adenosyl-L-methionine-dependent methyltransferases"/>
    <property type="match status" value="1"/>
</dbReference>
<sequence>MAQNYKVINDAVLAVDENNVTDGDSAYNYFRNGAESYQMSFTSSILNYKMVADIMPSVKPNDREKQVMDLLHHVYNLVLDGELHLAPISKQPQRVLDLGTGTGIWAMNFADQYPSAQVIGNDVSFIQSGWAPTNCQFEVDDFEVEWRYSKLFDYIHGREIAGAIQDFDKLVQQAFNHLTPGGFLEFQSLSIELYADDDSLKKAPFMVQLTHDVQEASIRYGKRLGNMSECPEKMINAGFTDVTCKVVKVPTTPWPKDPKQKEIGKYMPQASMSYSYALLSKVMGWNRDDIEVLLAHVSEELKDLTIHTYLKLYLVYGKKPKIYN</sequence>
<dbReference type="Pfam" id="PF13489">
    <property type="entry name" value="Methyltransf_23"/>
    <property type="match status" value="1"/>
</dbReference>
<dbReference type="CDD" id="cd02440">
    <property type="entry name" value="AdoMet_MTases"/>
    <property type="match status" value="1"/>
</dbReference>
<dbReference type="Proteomes" id="UP000297527">
    <property type="component" value="Unassembled WGS sequence"/>
</dbReference>
<name>A0A4Z1H5D8_9HELO</name>
<dbReference type="PANTHER" id="PTHR43591">
    <property type="entry name" value="METHYLTRANSFERASE"/>
    <property type="match status" value="1"/>
</dbReference>
<evidence type="ECO:0000313" key="1">
    <source>
        <dbReference type="EMBL" id="TGO43965.1"/>
    </source>
</evidence>
<dbReference type="EMBL" id="PQXN01000684">
    <property type="protein sequence ID" value="TGO43965.1"/>
    <property type="molecule type" value="Genomic_DNA"/>
</dbReference>
<dbReference type="AlphaFoldDB" id="A0A4Z1H5D8"/>
<dbReference type="Gene3D" id="3.40.50.150">
    <property type="entry name" value="Vaccinia Virus protein VP39"/>
    <property type="match status" value="1"/>
</dbReference>
<dbReference type="GO" id="GO:0008168">
    <property type="term" value="F:methyltransferase activity"/>
    <property type="evidence" value="ECO:0007669"/>
    <property type="project" value="TreeGrafter"/>
</dbReference>
<keyword evidence="2" id="KW-1185">Reference proteome</keyword>